<evidence type="ECO:0000313" key="4">
    <source>
        <dbReference type="EMBL" id="SHJ51887.1"/>
    </source>
</evidence>
<sequence length="363" mass="39944">MKRKKVVCFLLAAVMILGVTGCKKEAPKKETTTKKVEKAEEKKEEKPAEEVPANQNLLTGLGNLSDGAIGKRPVAVMVNNVPEAMPQYGVEQADLIFEIPVEGDKTRFMALYADYTAMPVVCAVRSCRYYFPAISQGFDAFYCNWGIDDTIAEYLEQLGLDQYDGMTDGNGLFGRDQDRLNAGYALEHTAFFDGTQFANVVNSNGSRTDLAEDKKGTAFNFNGMNEKVKPSGGDCGSVDINFGAQSSQFTYDAANQVYLKSLDNGPQVDGRTNNQLAFTNVFVLETDISVRDDVGHKSVNWEGGDTYTGHYISNGGIQTIHWRKDPGNESSYLQFTDENGNPLSINRGKSYIAFNYPGQAVFQ</sequence>
<evidence type="ECO:0008006" key="6">
    <source>
        <dbReference type="Google" id="ProtNLM"/>
    </source>
</evidence>
<proteinExistence type="predicted"/>
<feature type="region of interest" description="Disordered" evidence="1">
    <location>
        <begin position="27"/>
        <end position="51"/>
    </location>
</feature>
<dbReference type="InterPro" id="IPR035328">
    <property type="entry name" value="DUF3048_C"/>
</dbReference>
<dbReference type="STRING" id="1121950.SAMN02745243_00783"/>
<reference evidence="4 5" key="1">
    <citation type="submission" date="2016-11" db="EMBL/GenBank/DDBJ databases">
        <authorList>
            <person name="Jaros S."/>
            <person name="Januszkiewicz K."/>
            <person name="Wedrychowicz H."/>
        </authorList>
    </citation>
    <scope>NUCLEOTIDE SEQUENCE [LARGE SCALE GENOMIC DNA]</scope>
    <source>
        <strain evidence="4 5">DSM 15480</strain>
    </source>
</reference>
<feature type="domain" description="DUF3048" evidence="3">
    <location>
        <begin position="238"/>
        <end position="352"/>
    </location>
</feature>
<evidence type="ECO:0000256" key="1">
    <source>
        <dbReference type="SAM" id="MobiDB-lite"/>
    </source>
</evidence>
<organism evidence="4 5">
    <name type="scientific">Hespellia stercorisuis DSM 15480</name>
    <dbReference type="NCBI Taxonomy" id="1121950"/>
    <lineage>
        <taxon>Bacteria</taxon>
        <taxon>Bacillati</taxon>
        <taxon>Bacillota</taxon>
        <taxon>Clostridia</taxon>
        <taxon>Lachnospirales</taxon>
        <taxon>Lachnospiraceae</taxon>
        <taxon>Hespellia</taxon>
    </lineage>
</organism>
<gene>
    <name evidence="4" type="ORF">SAMN02745243_00783</name>
</gene>
<name>A0A1M6JYX3_9FIRM</name>
<dbReference type="Pfam" id="PF11258">
    <property type="entry name" value="DUF3048"/>
    <property type="match status" value="1"/>
</dbReference>
<accession>A0A1M6JYX3</accession>
<keyword evidence="5" id="KW-1185">Reference proteome</keyword>
<evidence type="ECO:0000259" key="3">
    <source>
        <dbReference type="Pfam" id="PF17479"/>
    </source>
</evidence>
<dbReference type="InterPro" id="IPR021416">
    <property type="entry name" value="DUF3048_N"/>
</dbReference>
<dbReference type="AlphaFoldDB" id="A0A1M6JYX3"/>
<dbReference type="RefSeq" id="WP_084533902.1">
    <property type="nucleotide sequence ID" value="NZ_FQZY01000010.1"/>
</dbReference>
<protein>
    <recommendedName>
        <fullName evidence="6">DUF3048 domain-containing protein</fullName>
    </recommendedName>
</protein>
<dbReference type="OrthoDB" id="9779102at2"/>
<dbReference type="Pfam" id="PF17479">
    <property type="entry name" value="DUF3048_C"/>
    <property type="match status" value="1"/>
</dbReference>
<dbReference type="PROSITE" id="PS51257">
    <property type="entry name" value="PROKAR_LIPOPROTEIN"/>
    <property type="match status" value="1"/>
</dbReference>
<feature type="domain" description="DUF3048" evidence="2">
    <location>
        <begin position="58"/>
        <end position="204"/>
    </location>
</feature>
<dbReference type="Gene3D" id="3.50.90.10">
    <property type="entry name" value="YerB-like"/>
    <property type="match status" value="1"/>
</dbReference>
<dbReference type="EMBL" id="FQZY01000010">
    <property type="protein sequence ID" value="SHJ51887.1"/>
    <property type="molecule type" value="Genomic_DNA"/>
</dbReference>
<feature type="compositionally biased region" description="Basic and acidic residues" evidence="1">
    <location>
        <begin position="27"/>
        <end position="49"/>
    </location>
</feature>
<dbReference type="Proteomes" id="UP000184301">
    <property type="component" value="Unassembled WGS sequence"/>
</dbReference>
<dbReference type="SUPFAM" id="SSF159774">
    <property type="entry name" value="YerB-like"/>
    <property type="match status" value="1"/>
</dbReference>
<evidence type="ECO:0000313" key="5">
    <source>
        <dbReference type="Proteomes" id="UP000184301"/>
    </source>
</evidence>
<evidence type="ECO:0000259" key="2">
    <source>
        <dbReference type="Pfam" id="PF11258"/>
    </source>
</evidence>
<dbReference type="InterPro" id="IPR023158">
    <property type="entry name" value="YerB-like_sf"/>
</dbReference>